<reference evidence="8 13" key="3">
    <citation type="submission" date="2023-06" db="EMBL/GenBank/DDBJ databases">
        <title>Acute promotion of culturable opportunistic pathogens and persistent increase of antibiotic resistance following antibiotic exposure in mouse gut microbiota.</title>
        <authorList>
            <person name="Li L."/>
            <person name="Wang B."/>
            <person name="Sun Y."/>
            <person name="Wang M."/>
            <person name="Xu H."/>
        </authorList>
    </citation>
    <scope>NUCLEOTIDE SEQUENCE [LARGE SCALE GENOMIC DNA]</scope>
    <source>
        <strain evidence="8 13">CRI2_2</strain>
    </source>
</reference>
<dbReference type="GO" id="GO:0006508">
    <property type="term" value="P:proteolysis"/>
    <property type="evidence" value="ECO:0007669"/>
    <property type="project" value="UniProtKB-KW"/>
</dbReference>
<dbReference type="InterPro" id="IPR051201">
    <property type="entry name" value="Chloro_Bact_Ser_Proteases"/>
</dbReference>
<dbReference type="InterPro" id="IPR001478">
    <property type="entry name" value="PDZ"/>
</dbReference>
<evidence type="ECO:0000313" key="12">
    <source>
        <dbReference type="Proteomes" id="UP000516696"/>
    </source>
</evidence>
<dbReference type="GO" id="GO:0004252">
    <property type="term" value="F:serine-type endopeptidase activity"/>
    <property type="evidence" value="ECO:0007669"/>
    <property type="project" value="InterPro"/>
</dbReference>
<dbReference type="InterPro" id="IPR043504">
    <property type="entry name" value="Peptidase_S1_PA_chymotrypsin"/>
</dbReference>
<dbReference type="InterPro" id="IPR001940">
    <property type="entry name" value="Peptidase_S1C"/>
</dbReference>
<evidence type="ECO:0000313" key="8">
    <source>
        <dbReference type="EMBL" id="MDL4936882.1"/>
    </source>
</evidence>
<dbReference type="Gene3D" id="2.40.10.10">
    <property type="entry name" value="Trypsin-like serine proteases"/>
    <property type="match status" value="2"/>
</dbReference>
<evidence type="ECO:0000256" key="6">
    <source>
        <dbReference type="SAM" id="Phobius"/>
    </source>
</evidence>
<dbReference type="AlphaFoldDB" id="A0A1L8TTI7"/>
<feature type="region of interest" description="Disordered" evidence="5">
    <location>
        <begin position="103"/>
        <end position="132"/>
    </location>
</feature>
<sequence>MVRKNVTPGRKPSSGLLKKLGIGILGGVVGGLLTFGGLYLAMGSSLTSPGTTATSGVQDNNGQTKVSNVKYDVNSDVTKAVEKVQGAVVSIINLQQNNANGLEGLFGSGQQGGQGSGTENSGDDSSLEASSEGSGVIYKVDGDKAYIVTNNHVVEGQDGLEVVLSDGTKVKAELVGTDAYTDLAVLRISSDKVDTVASFGDSDSLKVGEPAIAIGSPLGSSFANSVTQGIVSSLNRQVTNQNESGEAVSINAIQTDAAINPGNSGGPLINVEGQVIGINSSKIASTSESTSSVSVEGMGFAIPSNDVVDIINQLEKDGKVVRPALGIRTINLSSITSQQQEQILKVPSSVTDGVVVYSVNNATPAEQAGLKQYDVITKIDDTDISTTTDLQSALYKHKVGDTITVTFYRGKEEKTAKVVLSVDTSINEQSTDSSN</sequence>
<dbReference type="InterPro" id="IPR009003">
    <property type="entry name" value="Peptidase_S1_PA"/>
</dbReference>
<dbReference type="OrthoDB" id="9758917at2"/>
<comment type="similarity">
    <text evidence="1">Belongs to the peptidase S1C family.</text>
</comment>
<feature type="domain" description="PDZ" evidence="7">
    <location>
        <begin position="323"/>
        <end position="411"/>
    </location>
</feature>
<dbReference type="Gene3D" id="2.30.42.10">
    <property type="match status" value="1"/>
</dbReference>
<feature type="compositionally biased region" description="Gly residues" evidence="5">
    <location>
        <begin position="104"/>
        <end position="116"/>
    </location>
</feature>
<dbReference type="Proteomes" id="UP000254807">
    <property type="component" value="Unassembled WGS sequence"/>
</dbReference>
<dbReference type="SMART" id="SM00228">
    <property type="entry name" value="PDZ"/>
    <property type="match status" value="1"/>
</dbReference>
<dbReference type="InterPro" id="IPR036034">
    <property type="entry name" value="PDZ_sf"/>
</dbReference>
<keyword evidence="6" id="KW-1133">Transmembrane helix</keyword>
<organism evidence="10 11">
    <name type="scientific">Enterococcus gallinarum</name>
    <dbReference type="NCBI Taxonomy" id="1353"/>
    <lineage>
        <taxon>Bacteria</taxon>
        <taxon>Bacillati</taxon>
        <taxon>Bacillota</taxon>
        <taxon>Bacilli</taxon>
        <taxon>Lactobacillales</taxon>
        <taxon>Enterococcaceae</taxon>
        <taxon>Enterococcus</taxon>
    </lineage>
</organism>
<keyword evidence="6" id="KW-0812">Transmembrane</keyword>
<dbReference type="Pfam" id="PF13180">
    <property type="entry name" value="PDZ_2"/>
    <property type="match status" value="1"/>
</dbReference>
<evidence type="ECO:0000313" key="10">
    <source>
        <dbReference type="EMBL" id="STD85022.1"/>
    </source>
</evidence>
<dbReference type="PANTHER" id="PTHR43343">
    <property type="entry name" value="PEPTIDASE S12"/>
    <property type="match status" value="1"/>
</dbReference>
<dbReference type="EMBL" id="CP050485">
    <property type="protein sequence ID" value="QOG28139.1"/>
    <property type="molecule type" value="Genomic_DNA"/>
</dbReference>
<name>A0A1L8TTI7_ENTGA</name>
<dbReference type="Proteomes" id="UP001241571">
    <property type="component" value="Unassembled WGS sequence"/>
</dbReference>
<evidence type="ECO:0000313" key="13">
    <source>
        <dbReference type="Proteomes" id="UP001241571"/>
    </source>
</evidence>
<dbReference type="Pfam" id="PF13365">
    <property type="entry name" value="Trypsin_2"/>
    <property type="match status" value="1"/>
</dbReference>
<keyword evidence="11" id="KW-1185">Reference proteome</keyword>
<dbReference type="EC" id="3.4.21.107" evidence="10"/>
<dbReference type="SUPFAM" id="SSF50494">
    <property type="entry name" value="Trypsin-like serine proteases"/>
    <property type="match status" value="1"/>
</dbReference>
<dbReference type="Proteomes" id="UP000516696">
    <property type="component" value="Chromosome"/>
</dbReference>
<dbReference type="PANTHER" id="PTHR43343:SF3">
    <property type="entry name" value="PROTEASE DO-LIKE 8, CHLOROPLASTIC"/>
    <property type="match status" value="1"/>
</dbReference>
<evidence type="ECO:0000313" key="9">
    <source>
        <dbReference type="EMBL" id="QOG28139.1"/>
    </source>
</evidence>
<evidence type="ECO:0000256" key="4">
    <source>
        <dbReference type="ARBA" id="ARBA00022825"/>
    </source>
</evidence>
<reference evidence="9 12" key="2">
    <citation type="submission" date="2020-03" db="EMBL/GenBank/DDBJ databases">
        <title>Characterization of ganglioside-mimicking enterococci.</title>
        <authorList>
            <person name="Patry R.T."/>
            <person name="Nothaft H."/>
            <person name="Bridger R."/>
            <person name="Shajahan A."/>
            <person name="Huynh S."/>
            <person name="Sanchez S."/>
            <person name="Azadi P."/>
            <person name="Cooper K."/>
            <person name="Miller W.G."/>
            <person name="Parker C.T."/>
            <person name="Wells L."/>
            <person name="Szymanski C.M."/>
        </authorList>
    </citation>
    <scope>NUCLEOTIDE SEQUENCE [LARGE SCALE GENOMIC DNA]</scope>
    <source>
        <strain evidence="9 12">EGM181</strain>
    </source>
</reference>
<evidence type="ECO:0000256" key="1">
    <source>
        <dbReference type="ARBA" id="ARBA00010541"/>
    </source>
</evidence>
<keyword evidence="3 10" id="KW-0378">Hydrolase</keyword>
<evidence type="ECO:0000256" key="3">
    <source>
        <dbReference type="ARBA" id="ARBA00022801"/>
    </source>
</evidence>
<gene>
    <name evidence="10" type="primary">htrA</name>
    <name evidence="9" type="ORF">EGM181_13175</name>
    <name evidence="10" type="ORF">NCTC12360_03573</name>
    <name evidence="8" type="ORF">QRX88_14240</name>
</gene>
<evidence type="ECO:0000256" key="2">
    <source>
        <dbReference type="ARBA" id="ARBA00022670"/>
    </source>
</evidence>
<evidence type="ECO:0000259" key="7">
    <source>
        <dbReference type="SMART" id="SM00228"/>
    </source>
</evidence>
<reference evidence="10 11" key="1">
    <citation type="submission" date="2018-06" db="EMBL/GenBank/DDBJ databases">
        <authorList>
            <consortium name="Pathogen Informatics"/>
            <person name="Doyle S."/>
        </authorList>
    </citation>
    <scope>NUCLEOTIDE SEQUENCE [LARGE SCALE GENOMIC DNA]</scope>
    <source>
        <strain evidence="10 11">NCTC12360</strain>
    </source>
</reference>
<dbReference type="EMBL" id="JASUBT010000011">
    <property type="protein sequence ID" value="MDL4936882.1"/>
    <property type="molecule type" value="Genomic_DNA"/>
</dbReference>
<dbReference type="EMBL" id="UFYW01000001">
    <property type="protein sequence ID" value="STD85022.1"/>
    <property type="molecule type" value="Genomic_DNA"/>
</dbReference>
<keyword evidence="6" id="KW-0472">Membrane</keyword>
<accession>A0A1L8TTI7</accession>
<dbReference type="PRINTS" id="PR00834">
    <property type="entry name" value="PROTEASES2C"/>
</dbReference>
<dbReference type="RefSeq" id="WP_060814535.1">
    <property type="nucleotide sequence ID" value="NZ_BSYC01000001.1"/>
</dbReference>
<keyword evidence="2 10" id="KW-0645">Protease</keyword>
<keyword evidence="4" id="KW-0720">Serine protease</keyword>
<protein>
    <submittedName>
        <fullName evidence="9">PDZ domain-containing protein</fullName>
    </submittedName>
    <submittedName>
        <fullName evidence="10">Serine protease do-like htrA</fullName>
        <ecNumber evidence="10">3.4.21.107</ecNumber>
    </submittedName>
    <submittedName>
        <fullName evidence="8">Trypsin-like peptidase domain-containing protein</fullName>
    </submittedName>
</protein>
<evidence type="ECO:0000256" key="5">
    <source>
        <dbReference type="SAM" id="MobiDB-lite"/>
    </source>
</evidence>
<dbReference type="SUPFAM" id="SSF50156">
    <property type="entry name" value="PDZ domain-like"/>
    <property type="match status" value="1"/>
</dbReference>
<evidence type="ECO:0000313" key="11">
    <source>
        <dbReference type="Proteomes" id="UP000254807"/>
    </source>
</evidence>
<proteinExistence type="inferred from homology"/>
<feature type="transmembrane region" description="Helical" evidence="6">
    <location>
        <begin position="20"/>
        <end position="42"/>
    </location>
</feature>